<protein>
    <submittedName>
        <fullName evidence="6">DUF3393 domain-containing protein</fullName>
    </submittedName>
</protein>
<feature type="domain" description="Transglycosylase SLT" evidence="4">
    <location>
        <begin position="317"/>
        <end position="437"/>
    </location>
</feature>
<dbReference type="Proteomes" id="UP000646484">
    <property type="component" value="Unassembled WGS sequence"/>
</dbReference>
<comment type="similarity">
    <text evidence="1">Belongs to the transglycosylase Slt family.</text>
</comment>
<evidence type="ECO:0000256" key="2">
    <source>
        <dbReference type="SAM" id="MobiDB-lite"/>
    </source>
</evidence>
<feature type="signal peptide" evidence="3">
    <location>
        <begin position="1"/>
        <end position="19"/>
    </location>
</feature>
<dbReference type="RefSeq" id="WP_186975202.1">
    <property type="nucleotide sequence ID" value="NZ_JACOOH010000002.1"/>
</dbReference>
<comment type="caution">
    <text evidence="6">The sequence shown here is derived from an EMBL/GenBank/DDBJ whole genome shotgun (WGS) entry which is preliminary data.</text>
</comment>
<evidence type="ECO:0000256" key="1">
    <source>
        <dbReference type="ARBA" id="ARBA00007734"/>
    </source>
</evidence>
<dbReference type="InterPro" id="IPR008258">
    <property type="entry name" value="Transglycosylase_SLT_dom_1"/>
</dbReference>
<reference evidence="6 7" key="1">
    <citation type="submission" date="2020-08" db="EMBL/GenBank/DDBJ databases">
        <title>Genome public.</title>
        <authorList>
            <person name="Liu C."/>
            <person name="Sun Q."/>
        </authorList>
    </citation>
    <scope>NUCLEOTIDE SEQUENCE [LARGE SCALE GENOMIC DNA]</scope>
    <source>
        <strain evidence="6 7">NSJ-56</strain>
    </source>
</reference>
<evidence type="ECO:0000259" key="5">
    <source>
        <dbReference type="Pfam" id="PF11873"/>
    </source>
</evidence>
<sequence>MKKCVFVFLIMILVVYGYAQTVTSTKTLTDSLRVQFEKDAKQITSDFEAYSKQAREEYAKYEAQAKADYFRYVRSIKKVWGEDSVIDNTRTEWVEYSDDYHSRSIVDFDKGEIFVEIALDDIGVTDSTEINARLAEAIERMLNSRGSTCPYQSSVDASEALTQKPILDGLVDFSKYKFDTSSASTDRKPTSARPVPPVPTVKGKNLTVDRKQDSLARTVDTGKTMAQRTLEKDDKRNGNPLASKQEEARERAEQKKQEWSGKGETASIAKAIAAQSKKTVKVTGTNKEARQVVQVQMSLVADNLSKNAALYKDLVAEFSRVYQIEASLIYAVMEQESCFNPEATSWVPAYGLMQLVPTSGGFDAFRYVYKREWIPTRSYLFNPRNNIELGTAYLRVLSNQFASVANSDCRKLCVIAGYNTGAGNVSRAFTGATNLNKAIPLINECNYEQLYSHLTTRLSTSEARNYVSGVTKRQKKYLK</sequence>
<feature type="region of interest" description="Disordered" evidence="2">
    <location>
        <begin position="180"/>
        <end position="263"/>
    </location>
</feature>
<dbReference type="EMBL" id="JACOOH010000002">
    <property type="protein sequence ID" value="MBC5620422.1"/>
    <property type="molecule type" value="Genomic_DNA"/>
</dbReference>
<evidence type="ECO:0000259" key="4">
    <source>
        <dbReference type="Pfam" id="PF01464"/>
    </source>
</evidence>
<dbReference type="InterPro" id="IPR000189">
    <property type="entry name" value="Transglyc_AS"/>
</dbReference>
<proteinExistence type="inferred from homology"/>
<accession>A0ABR7CXP3</accession>
<name>A0ABR7CXP3_9BACT</name>
<dbReference type="InterPro" id="IPR024570">
    <property type="entry name" value="Murein_transglycosylaseC_N"/>
</dbReference>
<gene>
    <name evidence="6" type="ORF">H8S64_04865</name>
</gene>
<organism evidence="6 7">
    <name type="scientific">Butyricimonas hominis</name>
    <dbReference type="NCBI Taxonomy" id="2763032"/>
    <lineage>
        <taxon>Bacteria</taxon>
        <taxon>Pseudomonadati</taxon>
        <taxon>Bacteroidota</taxon>
        <taxon>Bacteroidia</taxon>
        <taxon>Bacteroidales</taxon>
        <taxon>Odoribacteraceae</taxon>
        <taxon>Butyricimonas</taxon>
    </lineage>
</organism>
<evidence type="ECO:0000256" key="3">
    <source>
        <dbReference type="SAM" id="SignalP"/>
    </source>
</evidence>
<dbReference type="PANTHER" id="PTHR37423:SF2">
    <property type="entry name" value="MEMBRANE-BOUND LYTIC MUREIN TRANSGLYCOSYLASE C"/>
    <property type="match status" value="1"/>
</dbReference>
<dbReference type="InterPro" id="IPR023346">
    <property type="entry name" value="Lysozyme-like_dom_sf"/>
</dbReference>
<evidence type="ECO:0000313" key="7">
    <source>
        <dbReference type="Proteomes" id="UP000646484"/>
    </source>
</evidence>
<dbReference type="PROSITE" id="PS00922">
    <property type="entry name" value="TRANSGLYCOSYLASE"/>
    <property type="match status" value="1"/>
</dbReference>
<dbReference type="CDD" id="cd16893">
    <property type="entry name" value="LT_MltC_MltE"/>
    <property type="match status" value="1"/>
</dbReference>
<keyword evidence="7" id="KW-1185">Reference proteome</keyword>
<feature type="domain" description="Murein transglycosylase-C N-terminal" evidence="5">
    <location>
        <begin position="73"/>
        <end position="118"/>
    </location>
</feature>
<dbReference type="Pfam" id="PF01464">
    <property type="entry name" value="SLT"/>
    <property type="match status" value="1"/>
</dbReference>
<evidence type="ECO:0000313" key="6">
    <source>
        <dbReference type="EMBL" id="MBC5620422.1"/>
    </source>
</evidence>
<dbReference type="Pfam" id="PF11873">
    <property type="entry name" value="Mltc_N"/>
    <property type="match status" value="1"/>
</dbReference>
<dbReference type="SUPFAM" id="SSF53955">
    <property type="entry name" value="Lysozyme-like"/>
    <property type="match status" value="1"/>
</dbReference>
<dbReference type="Gene3D" id="1.10.530.10">
    <property type="match status" value="1"/>
</dbReference>
<dbReference type="PANTHER" id="PTHR37423">
    <property type="entry name" value="SOLUBLE LYTIC MUREIN TRANSGLYCOSYLASE-RELATED"/>
    <property type="match status" value="1"/>
</dbReference>
<feature type="compositionally biased region" description="Basic and acidic residues" evidence="2">
    <location>
        <begin position="244"/>
        <end position="261"/>
    </location>
</feature>
<feature type="chain" id="PRO_5046343893" evidence="3">
    <location>
        <begin position="20"/>
        <end position="479"/>
    </location>
</feature>
<keyword evidence="3" id="KW-0732">Signal</keyword>